<organism evidence="3 4">
    <name type="scientific">Stenotrophomonas maltophilia</name>
    <name type="common">Pseudomonas maltophilia</name>
    <name type="synonym">Xanthomonas maltophilia</name>
    <dbReference type="NCBI Taxonomy" id="40324"/>
    <lineage>
        <taxon>Bacteria</taxon>
        <taxon>Pseudomonadati</taxon>
        <taxon>Pseudomonadota</taxon>
        <taxon>Gammaproteobacteria</taxon>
        <taxon>Lysobacterales</taxon>
        <taxon>Lysobacteraceae</taxon>
        <taxon>Stenotrophomonas</taxon>
        <taxon>Stenotrophomonas maltophilia group</taxon>
    </lineage>
</organism>
<protein>
    <submittedName>
        <fullName evidence="3">DUF1738 domain-containing protein</fullName>
    </submittedName>
</protein>
<proteinExistence type="predicted"/>
<evidence type="ECO:0000313" key="3">
    <source>
        <dbReference type="EMBL" id="EKT4439478.1"/>
    </source>
</evidence>
<sequence length="331" mass="37320">MSKQDEARSVAAEYIIEQMQQGVIPWRRDWKQHSSTGAFGSLPYNYARGNTYHGSNVMMLMMAQAARGFQSNGWLTFNQAKALGGAVRKGEKSSKVVRVINVSDKQGNPVLDENGRQKIALITSAVFNSEQCDGLPIRESKVPKPVEWSHEQAERLMRDSGVEYRYGGNAAYYTVAQDYVQLPTKEQFRTMEGFYATALHETGHASAHPTRLGRDLSGKFGSEKYAKEELIAECFSLIVADRLGLSVDQEYDPGNHIAYLQSWIKVLKNDHSLIFTAFAEAEKIATYYNVKEYTRKAFDMERDENEVEPSSEARPTIQVVRRRKAPALEVA</sequence>
<dbReference type="Pfam" id="PF08401">
    <property type="entry name" value="ArdcN"/>
    <property type="match status" value="1"/>
</dbReference>
<dbReference type="GO" id="GO:0003697">
    <property type="term" value="F:single-stranded DNA binding"/>
    <property type="evidence" value="ECO:0007669"/>
    <property type="project" value="InterPro"/>
</dbReference>
<evidence type="ECO:0000313" key="4">
    <source>
        <dbReference type="Proteomes" id="UP001214521"/>
    </source>
</evidence>
<dbReference type="Proteomes" id="UP001214521">
    <property type="component" value="Unassembled WGS sequence"/>
</dbReference>
<dbReference type="EMBL" id="ABLOMU010000001">
    <property type="protein sequence ID" value="EKT4439478.1"/>
    <property type="molecule type" value="Genomic_DNA"/>
</dbReference>
<name>A0AAI9C506_STEMA</name>
<accession>A0AAI9C506</accession>
<dbReference type="InterPro" id="IPR041459">
    <property type="entry name" value="MPTase-PolyVal"/>
</dbReference>
<feature type="domain" description="Polyvalent protein metallopeptidase" evidence="2">
    <location>
        <begin position="151"/>
        <end position="278"/>
    </location>
</feature>
<feature type="domain" description="N-terminal" evidence="1">
    <location>
        <begin position="12"/>
        <end position="118"/>
    </location>
</feature>
<dbReference type="AlphaFoldDB" id="A0AAI9C506"/>
<dbReference type="PIRSF" id="PIRSF037112">
    <property type="entry name" value="Antirestriction_ArdC"/>
    <property type="match status" value="1"/>
</dbReference>
<evidence type="ECO:0000259" key="2">
    <source>
        <dbReference type="Pfam" id="PF18818"/>
    </source>
</evidence>
<evidence type="ECO:0000259" key="1">
    <source>
        <dbReference type="Pfam" id="PF08401"/>
    </source>
</evidence>
<comment type="caution">
    <text evidence="3">The sequence shown here is derived from an EMBL/GenBank/DDBJ whole genome shotgun (WGS) entry which is preliminary data.</text>
</comment>
<dbReference type="InterPro" id="IPR017113">
    <property type="entry name" value="Antirestriction_ArdC"/>
</dbReference>
<reference evidence="3" key="1">
    <citation type="submission" date="2022-07" db="EMBL/GenBank/DDBJ databases">
        <authorList>
            <consortium name="Clinical and Environmental Microbiology Branch: Whole genome sequencing antimicrobial resistance pathogens in the healthcare setting"/>
        </authorList>
    </citation>
    <scope>NUCLEOTIDE SEQUENCE</scope>
    <source>
        <strain evidence="3">Stenotrophomonas_maltophilia_2021CK-00905</strain>
    </source>
</reference>
<dbReference type="InterPro" id="IPR013610">
    <property type="entry name" value="ArdC_N"/>
</dbReference>
<dbReference type="Pfam" id="PF18818">
    <property type="entry name" value="MPTase-PolyVal"/>
    <property type="match status" value="1"/>
</dbReference>
<gene>
    <name evidence="3" type="ORF">QEK83_000071</name>
</gene>